<organism evidence="1 2">
    <name type="scientific">Artemia franciscana</name>
    <name type="common">Brine shrimp</name>
    <name type="synonym">Artemia sanfranciscana</name>
    <dbReference type="NCBI Taxonomy" id="6661"/>
    <lineage>
        <taxon>Eukaryota</taxon>
        <taxon>Metazoa</taxon>
        <taxon>Ecdysozoa</taxon>
        <taxon>Arthropoda</taxon>
        <taxon>Crustacea</taxon>
        <taxon>Branchiopoda</taxon>
        <taxon>Anostraca</taxon>
        <taxon>Artemiidae</taxon>
        <taxon>Artemia</taxon>
    </lineage>
</organism>
<dbReference type="AlphaFoldDB" id="A0AA88HBZ4"/>
<proteinExistence type="predicted"/>
<accession>A0AA88HBZ4</accession>
<comment type="caution">
    <text evidence="1">The sequence shown here is derived from an EMBL/GenBank/DDBJ whole genome shotgun (WGS) entry which is preliminary data.</text>
</comment>
<sequence>MALAESNIDLKNSSGFELEERVSADIKDEIVEEFVDAQTLSADEQSSKRNDSWRRNGRGRDHLALVSFVPKKNKAVILASSMDFSLDIDHESSKREIIMTYNSTKIK</sequence>
<evidence type="ECO:0000313" key="1">
    <source>
        <dbReference type="EMBL" id="KAK2706235.1"/>
    </source>
</evidence>
<name>A0AA88HBZ4_ARTSF</name>
<reference evidence="1" key="1">
    <citation type="submission" date="2023-07" db="EMBL/GenBank/DDBJ databases">
        <title>Chromosome-level genome assembly of Artemia franciscana.</title>
        <authorList>
            <person name="Jo E."/>
        </authorList>
    </citation>
    <scope>NUCLEOTIDE SEQUENCE</scope>
    <source>
        <tissue evidence="1">Whole body</tissue>
    </source>
</reference>
<keyword evidence="2" id="KW-1185">Reference proteome</keyword>
<gene>
    <name evidence="1" type="ORF">QYM36_016317</name>
</gene>
<dbReference type="EMBL" id="JAVRJZ010000020">
    <property type="protein sequence ID" value="KAK2706235.1"/>
    <property type="molecule type" value="Genomic_DNA"/>
</dbReference>
<protein>
    <submittedName>
        <fullName evidence="1">Uncharacterized protein</fullName>
    </submittedName>
</protein>
<dbReference type="Proteomes" id="UP001187531">
    <property type="component" value="Unassembled WGS sequence"/>
</dbReference>
<evidence type="ECO:0000313" key="2">
    <source>
        <dbReference type="Proteomes" id="UP001187531"/>
    </source>
</evidence>